<feature type="signal peptide" evidence="1">
    <location>
        <begin position="1"/>
        <end position="24"/>
    </location>
</feature>
<keyword evidence="1" id="KW-0732">Signal</keyword>
<evidence type="ECO:0000313" key="2">
    <source>
        <dbReference type="EMBL" id="JAC93413.1"/>
    </source>
</evidence>
<dbReference type="AlphaFoldDB" id="A0A090XET2"/>
<dbReference type="InterPro" id="IPR012674">
    <property type="entry name" value="Calycin"/>
</dbReference>
<proteinExistence type="evidence at transcript level"/>
<reference evidence="2" key="1">
    <citation type="journal article" date="2015" name="PLoS Negl. Trop. Dis.">
        <title>Deep Sequencing Analysis of the Ixodes ricinus Haemocytome.</title>
        <authorList>
            <person name="Kotsyfakis M."/>
            <person name="Kopacek P."/>
            <person name="Franta Z."/>
            <person name="Pedra J.H."/>
            <person name="Ribeiro J.M."/>
        </authorList>
    </citation>
    <scope>NUCLEOTIDE SEQUENCE</scope>
</reference>
<dbReference type="SUPFAM" id="SSF50814">
    <property type="entry name" value="Lipocalins"/>
    <property type="match status" value="1"/>
</dbReference>
<dbReference type="Gene3D" id="2.40.128.20">
    <property type="match status" value="1"/>
</dbReference>
<protein>
    <submittedName>
        <fullName evidence="2">Putative secreted protein</fullName>
    </submittedName>
</protein>
<evidence type="ECO:0000256" key="1">
    <source>
        <dbReference type="SAM" id="SignalP"/>
    </source>
</evidence>
<sequence>MQPASAFVAVCSILAMHLPSPAESTGGTNGKADDLFQFLKSLQDDEVLYTVKRSYKKNLKANVGESVLCVESTKIDANETDARLCTVFKTDQQTGDPFEATYTKTDDNTILGNPGSHKITVLYVNQEKKCFLVEMGNVSPKAQNPKACDLLSTNLNTECETQFKTMCGSQTEEISTKEGCKGLDKPVCHQGS</sequence>
<dbReference type="EMBL" id="GBIH01001297">
    <property type="protein sequence ID" value="JAC93413.1"/>
    <property type="molecule type" value="mRNA"/>
</dbReference>
<feature type="chain" id="PRO_5001867160" evidence="1">
    <location>
        <begin position="25"/>
        <end position="192"/>
    </location>
</feature>
<organism evidence="2">
    <name type="scientific">Ixodes ricinus</name>
    <name type="common">Common tick</name>
    <name type="synonym">Acarus ricinus</name>
    <dbReference type="NCBI Taxonomy" id="34613"/>
    <lineage>
        <taxon>Eukaryota</taxon>
        <taxon>Metazoa</taxon>
        <taxon>Ecdysozoa</taxon>
        <taxon>Arthropoda</taxon>
        <taxon>Chelicerata</taxon>
        <taxon>Arachnida</taxon>
        <taxon>Acari</taxon>
        <taxon>Parasitiformes</taxon>
        <taxon>Ixodida</taxon>
        <taxon>Ixodoidea</taxon>
        <taxon>Ixodidae</taxon>
        <taxon>Ixodinae</taxon>
        <taxon>Ixodes</taxon>
    </lineage>
</organism>
<name>A0A090XET2_IXORI</name>
<accession>A0A090XET2</accession>